<evidence type="ECO:0000313" key="2">
    <source>
        <dbReference type="Proteomes" id="UP000219338"/>
    </source>
</evidence>
<dbReference type="AlphaFoldDB" id="A0A284RZ07"/>
<dbReference type="EMBL" id="FUEG01000022">
    <property type="protein sequence ID" value="SJL14002.1"/>
    <property type="molecule type" value="Genomic_DNA"/>
</dbReference>
<protein>
    <submittedName>
        <fullName evidence="1">Uncharacterized protein</fullName>
    </submittedName>
</protein>
<gene>
    <name evidence="1" type="ORF">ARMOST_17454</name>
</gene>
<accession>A0A284RZ07</accession>
<name>A0A284RZ07_ARMOS</name>
<evidence type="ECO:0000313" key="1">
    <source>
        <dbReference type="EMBL" id="SJL14002.1"/>
    </source>
</evidence>
<keyword evidence="2" id="KW-1185">Reference proteome</keyword>
<proteinExistence type="predicted"/>
<sequence>MGLVIRRNPAQGMWMSTVRPNSTSLGTSYLVVPDTDSSDLDESSSWKNKTDDGRPFKLCSPTGYACADTTGVLRNSPLTDFLCSCAPTGQISFDCVHVGKN</sequence>
<organism evidence="1 2">
    <name type="scientific">Armillaria ostoyae</name>
    <name type="common">Armillaria root rot fungus</name>
    <dbReference type="NCBI Taxonomy" id="47428"/>
    <lineage>
        <taxon>Eukaryota</taxon>
        <taxon>Fungi</taxon>
        <taxon>Dikarya</taxon>
        <taxon>Basidiomycota</taxon>
        <taxon>Agaricomycotina</taxon>
        <taxon>Agaricomycetes</taxon>
        <taxon>Agaricomycetidae</taxon>
        <taxon>Agaricales</taxon>
        <taxon>Marasmiineae</taxon>
        <taxon>Physalacriaceae</taxon>
        <taxon>Armillaria</taxon>
    </lineage>
</organism>
<reference evidence="2" key="1">
    <citation type="journal article" date="2017" name="Nat. Ecol. Evol.">
        <title>Genome expansion and lineage-specific genetic innovations in the forest pathogenic fungi Armillaria.</title>
        <authorList>
            <person name="Sipos G."/>
            <person name="Prasanna A.N."/>
            <person name="Walter M.C."/>
            <person name="O'Connor E."/>
            <person name="Balint B."/>
            <person name="Krizsan K."/>
            <person name="Kiss B."/>
            <person name="Hess J."/>
            <person name="Varga T."/>
            <person name="Slot J."/>
            <person name="Riley R."/>
            <person name="Boka B."/>
            <person name="Rigling D."/>
            <person name="Barry K."/>
            <person name="Lee J."/>
            <person name="Mihaltcheva S."/>
            <person name="LaButti K."/>
            <person name="Lipzen A."/>
            <person name="Waldron R."/>
            <person name="Moloney N.M."/>
            <person name="Sperisen C."/>
            <person name="Kredics L."/>
            <person name="Vagvoelgyi C."/>
            <person name="Patrignani A."/>
            <person name="Fitzpatrick D."/>
            <person name="Nagy I."/>
            <person name="Doyle S."/>
            <person name="Anderson J.B."/>
            <person name="Grigoriev I.V."/>
            <person name="Gueldener U."/>
            <person name="Muensterkoetter M."/>
            <person name="Nagy L.G."/>
        </authorList>
    </citation>
    <scope>NUCLEOTIDE SEQUENCE [LARGE SCALE GENOMIC DNA]</scope>
    <source>
        <strain evidence="2">C18/9</strain>
    </source>
</reference>
<dbReference type="Proteomes" id="UP000219338">
    <property type="component" value="Unassembled WGS sequence"/>
</dbReference>